<name>A0A6J4NKK5_9ACTN</name>
<dbReference type="AlphaFoldDB" id="A0A6J4NKK5"/>
<reference evidence="1" key="1">
    <citation type="submission" date="2020-02" db="EMBL/GenBank/DDBJ databases">
        <authorList>
            <person name="Meier V. D."/>
        </authorList>
    </citation>
    <scope>NUCLEOTIDE SEQUENCE</scope>
    <source>
        <strain evidence="1">AVDCRST_MAG35</strain>
    </source>
</reference>
<gene>
    <name evidence="1" type="ORF">AVDCRST_MAG35-349</name>
</gene>
<feature type="non-terminal residue" evidence="1">
    <location>
        <position position="1"/>
    </location>
</feature>
<organism evidence="1">
    <name type="scientific">uncultured Quadrisphaera sp</name>
    <dbReference type="NCBI Taxonomy" id="904978"/>
    <lineage>
        <taxon>Bacteria</taxon>
        <taxon>Bacillati</taxon>
        <taxon>Actinomycetota</taxon>
        <taxon>Actinomycetes</taxon>
        <taxon>Kineosporiales</taxon>
        <taxon>Kineosporiaceae</taxon>
        <taxon>Quadrisphaera</taxon>
        <taxon>environmental samples</taxon>
    </lineage>
</organism>
<proteinExistence type="predicted"/>
<dbReference type="EMBL" id="CADCUY010000071">
    <property type="protein sequence ID" value="CAA9389908.1"/>
    <property type="molecule type" value="Genomic_DNA"/>
</dbReference>
<sequence length="58" mass="6341">RRQRRAGRLNHGLAGCWLDHDVAASLERSELAVTALEQGYLPRAPRVAGYLTQARAAA</sequence>
<evidence type="ECO:0000313" key="1">
    <source>
        <dbReference type="EMBL" id="CAA9389908.1"/>
    </source>
</evidence>
<accession>A0A6J4NKK5</accession>
<protein>
    <submittedName>
        <fullName evidence="1">Uncharacterized protein</fullName>
    </submittedName>
</protein>